<dbReference type="CDD" id="cd04077">
    <property type="entry name" value="Peptidases_S8_PCSK9_ProteinaseK_like"/>
    <property type="match status" value="1"/>
</dbReference>
<dbReference type="GO" id="GO:0006508">
    <property type="term" value="P:proteolysis"/>
    <property type="evidence" value="ECO:0007669"/>
    <property type="project" value="UniProtKB-KW"/>
</dbReference>
<reference evidence="11 12" key="1">
    <citation type="journal article" date="2021" name="Nat. Commun.">
        <title>Genetic determinants of endophytism in the Arabidopsis root mycobiome.</title>
        <authorList>
            <person name="Mesny F."/>
            <person name="Miyauchi S."/>
            <person name="Thiergart T."/>
            <person name="Pickel B."/>
            <person name="Atanasova L."/>
            <person name="Karlsson M."/>
            <person name="Huettel B."/>
            <person name="Barry K.W."/>
            <person name="Haridas S."/>
            <person name="Chen C."/>
            <person name="Bauer D."/>
            <person name="Andreopoulos W."/>
            <person name="Pangilinan J."/>
            <person name="LaButti K."/>
            <person name="Riley R."/>
            <person name="Lipzen A."/>
            <person name="Clum A."/>
            <person name="Drula E."/>
            <person name="Henrissat B."/>
            <person name="Kohler A."/>
            <person name="Grigoriev I.V."/>
            <person name="Martin F.M."/>
            <person name="Hacquard S."/>
        </authorList>
    </citation>
    <scope>NUCLEOTIDE SEQUENCE [LARGE SCALE GENOMIC DNA]</scope>
    <source>
        <strain evidence="11 12">MPI-CAGE-CH-0241</strain>
    </source>
</reference>
<dbReference type="PANTHER" id="PTHR43806">
    <property type="entry name" value="PEPTIDASE S8"/>
    <property type="match status" value="1"/>
</dbReference>
<evidence type="ECO:0000313" key="12">
    <source>
        <dbReference type="Proteomes" id="UP000777438"/>
    </source>
</evidence>
<dbReference type="FunFam" id="3.40.50.200:FF:000014">
    <property type="entry name" value="Proteinase K"/>
    <property type="match status" value="1"/>
</dbReference>
<dbReference type="PROSITE" id="PS51892">
    <property type="entry name" value="SUBTILASE"/>
    <property type="match status" value="1"/>
</dbReference>
<dbReference type="GO" id="GO:0004252">
    <property type="term" value="F:serine-type endopeptidase activity"/>
    <property type="evidence" value="ECO:0007669"/>
    <property type="project" value="UniProtKB-UniRule"/>
</dbReference>
<dbReference type="SUPFAM" id="SSF52743">
    <property type="entry name" value="Subtilisin-like"/>
    <property type="match status" value="1"/>
</dbReference>
<dbReference type="GO" id="GO:0005576">
    <property type="term" value="C:extracellular region"/>
    <property type="evidence" value="ECO:0007669"/>
    <property type="project" value="UniProtKB-ARBA"/>
</dbReference>
<keyword evidence="4 6" id="KW-0378">Hydrolase</keyword>
<dbReference type="InterPro" id="IPR000209">
    <property type="entry name" value="Peptidase_S8/S53_dom"/>
</dbReference>
<feature type="chain" id="PRO_5040477917" evidence="8">
    <location>
        <begin position="18"/>
        <end position="404"/>
    </location>
</feature>
<keyword evidence="12" id="KW-1185">Reference proteome</keyword>
<evidence type="ECO:0000256" key="7">
    <source>
        <dbReference type="RuleBase" id="RU003355"/>
    </source>
</evidence>
<evidence type="ECO:0000259" key="9">
    <source>
        <dbReference type="Pfam" id="PF00082"/>
    </source>
</evidence>
<feature type="active site" description="Charge relay system" evidence="6">
    <location>
        <position position="188"/>
    </location>
</feature>
<feature type="active site" description="Charge relay system" evidence="6">
    <location>
        <position position="156"/>
    </location>
</feature>
<dbReference type="Pfam" id="PF05922">
    <property type="entry name" value="Inhibitor_I9"/>
    <property type="match status" value="1"/>
</dbReference>
<dbReference type="InterPro" id="IPR036852">
    <property type="entry name" value="Peptidase_S8/S53_dom_sf"/>
</dbReference>
<dbReference type="Gene3D" id="3.30.70.80">
    <property type="entry name" value="Peptidase S8 propeptide/proteinase inhibitor I9"/>
    <property type="match status" value="1"/>
</dbReference>
<dbReference type="OrthoDB" id="206201at2759"/>
<dbReference type="InterPro" id="IPR050131">
    <property type="entry name" value="Peptidase_S8_subtilisin-like"/>
</dbReference>
<name>A0A9P8W0U7_9HYPO</name>
<sequence length="404" mass="42120">MLPSFLFLLSLVPAALTAPVASKPASDIVQGKYIVILKPGVATDKVEKHVDWVKHVHARSIARRDGSEKGVDKVWKATDAFKGYSGEFDKDTIKKINDKAEVLSVEPVRVITLYKTVTQSKAPNWGLGAISHKKSGSTDYVYDDTAGKGMWAYVVDTGVYTAHSDFEGRAFWGYNAYPNSKNVDNNGHGTHCAGVIASKTYGVAKKANIMAVKVLDGASSTTDIVLDGFQWAVRNITQTPGRAARAVISLSLGGTKSSAFNSAIDAAYKAGVLVVAAAGNNNADASNYSPGSATSALTVGAVDKTNNRASFSNYGTPVDIFAPGVAITSLGTGSKTASVTMSGTSMACPHVAGLALYLRAKEANANALATPSSITSRIKSTGIKNKVLTPGKGSTNSLAYNGAA</sequence>
<dbReference type="PANTHER" id="PTHR43806:SF58">
    <property type="entry name" value="ALKALINE PROTEASE 1-RELATED"/>
    <property type="match status" value="1"/>
</dbReference>
<feature type="signal peptide" evidence="8">
    <location>
        <begin position="1"/>
        <end position="17"/>
    </location>
</feature>
<evidence type="ECO:0000256" key="5">
    <source>
        <dbReference type="ARBA" id="ARBA00022825"/>
    </source>
</evidence>
<dbReference type="AlphaFoldDB" id="A0A9P8W0U7"/>
<keyword evidence="3 8" id="KW-0732">Signal</keyword>
<evidence type="ECO:0000259" key="10">
    <source>
        <dbReference type="Pfam" id="PF05922"/>
    </source>
</evidence>
<dbReference type="InterPro" id="IPR037045">
    <property type="entry name" value="S8pro/Inhibitor_I9_sf"/>
</dbReference>
<dbReference type="PROSITE" id="PS00137">
    <property type="entry name" value="SUBTILASE_HIS"/>
    <property type="match status" value="1"/>
</dbReference>
<feature type="domain" description="Inhibitor I9" evidence="10">
    <location>
        <begin position="32"/>
        <end position="109"/>
    </location>
</feature>
<gene>
    <name evidence="11" type="ORF">B0T10DRAFT_96680</name>
</gene>
<dbReference type="EMBL" id="JAGPYM010000019">
    <property type="protein sequence ID" value="KAH6884815.1"/>
    <property type="molecule type" value="Genomic_DNA"/>
</dbReference>
<proteinExistence type="inferred from homology"/>
<evidence type="ECO:0000256" key="6">
    <source>
        <dbReference type="PROSITE-ProRule" id="PRU01240"/>
    </source>
</evidence>
<evidence type="ECO:0000256" key="3">
    <source>
        <dbReference type="ARBA" id="ARBA00022729"/>
    </source>
</evidence>
<dbReference type="InterPro" id="IPR023828">
    <property type="entry name" value="Peptidase_S8_Ser-AS"/>
</dbReference>
<dbReference type="PROSITE" id="PS00136">
    <property type="entry name" value="SUBTILASE_ASP"/>
    <property type="match status" value="1"/>
</dbReference>
<feature type="domain" description="Peptidase S8/S53" evidence="9">
    <location>
        <begin position="153"/>
        <end position="382"/>
    </location>
</feature>
<dbReference type="InterPro" id="IPR022398">
    <property type="entry name" value="Peptidase_S8_His-AS"/>
</dbReference>
<evidence type="ECO:0000256" key="8">
    <source>
        <dbReference type="SAM" id="SignalP"/>
    </source>
</evidence>
<feature type="active site" description="Charge relay system" evidence="6">
    <location>
        <position position="345"/>
    </location>
</feature>
<protein>
    <submittedName>
        <fullName evidence="11">Peptidase S8/S53 domain-containing protein</fullName>
    </submittedName>
</protein>
<dbReference type="PRINTS" id="PR00723">
    <property type="entry name" value="SUBTILISIN"/>
</dbReference>
<dbReference type="InterPro" id="IPR010259">
    <property type="entry name" value="S8pro/Inhibitor_I9"/>
</dbReference>
<evidence type="ECO:0000256" key="1">
    <source>
        <dbReference type="ARBA" id="ARBA00011073"/>
    </source>
</evidence>
<dbReference type="Proteomes" id="UP000777438">
    <property type="component" value="Unassembled WGS sequence"/>
</dbReference>
<evidence type="ECO:0000256" key="4">
    <source>
        <dbReference type="ARBA" id="ARBA00022801"/>
    </source>
</evidence>
<comment type="similarity">
    <text evidence="1 6 7">Belongs to the peptidase S8 family.</text>
</comment>
<evidence type="ECO:0000256" key="2">
    <source>
        <dbReference type="ARBA" id="ARBA00022670"/>
    </source>
</evidence>
<dbReference type="InterPro" id="IPR034193">
    <property type="entry name" value="PCSK9_ProteinaseK-like"/>
</dbReference>
<keyword evidence="2 6" id="KW-0645">Protease</keyword>
<dbReference type="PROSITE" id="PS00138">
    <property type="entry name" value="SUBTILASE_SER"/>
    <property type="match status" value="1"/>
</dbReference>
<keyword evidence="5 6" id="KW-0720">Serine protease</keyword>
<dbReference type="Gene3D" id="3.40.50.200">
    <property type="entry name" value="Peptidase S8/S53 domain"/>
    <property type="match status" value="1"/>
</dbReference>
<dbReference type="InterPro" id="IPR023827">
    <property type="entry name" value="Peptidase_S8_Asp-AS"/>
</dbReference>
<dbReference type="Pfam" id="PF00082">
    <property type="entry name" value="Peptidase_S8"/>
    <property type="match status" value="1"/>
</dbReference>
<evidence type="ECO:0000313" key="11">
    <source>
        <dbReference type="EMBL" id="KAH6884815.1"/>
    </source>
</evidence>
<comment type="caution">
    <text evidence="11">The sequence shown here is derived from an EMBL/GenBank/DDBJ whole genome shotgun (WGS) entry which is preliminary data.</text>
</comment>
<dbReference type="InterPro" id="IPR015500">
    <property type="entry name" value="Peptidase_S8_subtilisin-rel"/>
</dbReference>
<accession>A0A9P8W0U7</accession>
<organism evidence="11 12">
    <name type="scientific">Thelonectria olida</name>
    <dbReference type="NCBI Taxonomy" id="1576542"/>
    <lineage>
        <taxon>Eukaryota</taxon>
        <taxon>Fungi</taxon>
        <taxon>Dikarya</taxon>
        <taxon>Ascomycota</taxon>
        <taxon>Pezizomycotina</taxon>
        <taxon>Sordariomycetes</taxon>
        <taxon>Hypocreomycetidae</taxon>
        <taxon>Hypocreales</taxon>
        <taxon>Nectriaceae</taxon>
        <taxon>Thelonectria</taxon>
    </lineage>
</organism>